<dbReference type="OrthoDB" id="1929591at2759"/>
<sequence>MAWRGAASRSLFAAVRARAASSSSSAASRLRSAAPLPASQRRSVPVFAFATARPLAAMAGSPAAVVVRLTGHSATSVRACCELSQGTLFCRTCQDR</sequence>
<accession>A0A811MAR3</accession>
<dbReference type="EMBL" id="CAJGYO010000001">
    <property type="protein sequence ID" value="CAD6205857.1"/>
    <property type="molecule type" value="Genomic_DNA"/>
</dbReference>
<reference evidence="2" key="1">
    <citation type="submission" date="2020-10" db="EMBL/GenBank/DDBJ databases">
        <authorList>
            <person name="Han B."/>
            <person name="Lu T."/>
            <person name="Zhao Q."/>
            <person name="Huang X."/>
            <person name="Zhao Y."/>
        </authorList>
    </citation>
    <scope>NUCLEOTIDE SEQUENCE</scope>
</reference>
<evidence type="ECO:0000256" key="1">
    <source>
        <dbReference type="SAM" id="MobiDB-lite"/>
    </source>
</evidence>
<evidence type="ECO:0000313" key="3">
    <source>
        <dbReference type="Proteomes" id="UP000604825"/>
    </source>
</evidence>
<feature type="compositionally biased region" description="Low complexity" evidence="1">
    <location>
        <begin position="21"/>
        <end position="39"/>
    </location>
</feature>
<proteinExistence type="predicted"/>
<evidence type="ECO:0000313" key="2">
    <source>
        <dbReference type="EMBL" id="CAD6205857.1"/>
    </source>
</evidence>
<name>A0A811MAR3_9POAL</name>
<feature type="region of interest" description="Disordered" evidence="1">
    <location>
        <begin position="21"/>
        <end position="41"/>
    </location>
</feature>
<keyword evidence="3" id="KW-1185">Reference proteome</keyword>
<gene>
    <name evidence="2" type="ORF">NCGR_LOCUS3625</name>
</gene>
<dbReference type="Proteomes" id="UP000604825">
    <property type="component" value="Unassembled WGS sequence"/>
</dbReference>
<comment type="caution">
    <text evidence="2">The sequence shown here is derived from an EMBL/GenBank/DDBJ whole genome shotgun (WGS) entry which is preliminary data.</text>
</comment>
<protein>
    <submittedName>
        <fullName evidence="2">Uncharacterized protein</fullName>
    </submittedName>
</protein>
<organism evidence="2 3">
    <name type="scientific">Miscanthus lutarioriparius</name>
    <dbReference type="NCBI Taxonomy" id="422564"/>
    <lineage>
        <taxon>Eukaryota</taxon>
        <taxon>Viridiplantae</taxon>
        <taxon>Streptophyta</taxon>
        <taxon>Embryophyta</taxon>
        <taxon>Tracheophyta</taxon>
        <taxon>Spermatophyta</taxon>
        <taxon>Magnoliopsida</taxon>
        <taxon>Liliopsida</taxon>
        <taxon>Poales</taxon>
        <taxon>Poaceae</taxon>
        <taxon>PACMAD clade</taxon>
        <taxon>Panicoideae</taxon>
        <taxon>Andropogonodae</taxon>
        <taxon>Andropogoneae</taxon>
        <taxon>Saccharinae</taxon>
        <taxon>Miscanthus</taxon>
    </lineage>
</organism>
<dbReference type="AlphaFoldDB" id="A0A811MAR3"/>